<dbReference type="Proteomes" id="UP000004410">
    <property type="component" value="Unassembled WGS sequence"/>
</dbReference>
<accession>A7B6I9</accession>
<sequence>MKKRGKHDISEKLFTLSTLKQVFFVNYFCEKKNGCFVRLL</sequence>
<dbReference type="EMBL" id="AAYG02000028">
    <property type="protein sequence ID" value="EDN76522.1"/>
    <property type="molecule type" value="Genomic_DNA"/>
</dbReference>
<dbReference type="PaxDb" id="411470-RUMGNA_03202"/>
<comment type="caution">
    <text evidence="1">The sequence shown here is derived from an EMBL/GenBank/DDBJ whole genome shotgun (WGS) entry which is preliminary data.</text>
</comment>
<protein>
    <submittedName>
        <fullName evidence="1">Uncharacterized protein</fullName>
    </submittedName>
</protein>
<evidence type="ECO:0000313" key="2">
    <source>
        <dbReference type="Proteomes" id="UP000004410"/>
    </source>
</evidence>
<dbReference type="AlphaFoldDB" id="A7B6I9"/>
<reference evidence="1 2" key="2">
    <citation type="submission" date="2007-06" db="EMBL/GenBank/DDBJ databases">
        <title>Draft genome sequence of Ruminococcus gnavus (ATCC 29149).</title>
        <authorList>
            <person name="Sudarsanam P."/>
            <person name="Ley R."/>
            <person name="Guruge J."/>
            <person name="Turnbaugh P.J."/>
            <person name="Mahowald M."/>
            <person name="Liep D."/>
            <person name="Gordon J."/>
        </authorList>
    </citation>
    <scope>NUCLEOTIDE SEQUENCE [LARGE SCALE GENOMIC DNA]</scope>
    <source>
        <strain evidence="1 2">ATCC 29149</strain>
    </source>
</reference>
<proteinExistence type="predicted"/>
<reference evidence="1 2" key="1">
    <citation type="submission" date="2007-04" db="EMBL/GenBank/DDBJ databases">
        <authorList>
            <person name="Fulton L."/>
            <person name="Clifton S."/>
            <person name="Fulton B."/>
            <person name="Xu J."/>
            <person name="Minx P."/>
            <person name="Pepin K.H."/>
            <person name="Johnson M."/>
            <person name="Thiruvilangam P."/>
            <person name="Bhonagiri V."/>
            <person name="Nash W.E."/>
            <person name="Mardis E.R."/>
            <person name="Wilson R.K."/>
        </authorList>
    </citation>
    <scope>NUCLEOTIDE SEQUENCE [LARGE SCALE GENOMIC DNA]</scope>
    <source>
        <strain evidence="1 2">ATCC 29149</strain>
    </source>
</reference>
<evidence type="ECO:0000313" key="1">
    <source>
        <dbReference type="EMBL" id="EDN76522.1"/>
    </source>
</evidence>
<name>A7B6I9_MEDG7</name>
<organism evidence="1 2">
    <name type="scientific">Mediterraneibacter gnavus (strain ATCC 29149 / DSM 114966 / JCM 6515 / VPI C7-9)</name>
    <name type="common">Ruminococcus gnavus</name>
    <dbReference type="NCBI Taxonomy" id="411470"/>
    <lineage>
        <taxon>Bacteria</taxon>
        <taxon>Bacillati</taxon>
        <taxon>Bacillota</taxon>
        <taxon>Clostridia</taxon>
        <taxon>Lachnospirales</taxon>
        <taxon>Lachnospiraceae</taxon>
        <taxon>Mediterraneibacter</taxon>
    </lineage>
</organism>
<gene>
    <name evidence="1" type="ORF">RUMGNA_03202</name>
</gene>